<proteinExistence type="predicted"/>
<accession>A0A0F9BTS2</accession>
<evidence type="ECO:0000313" key="3">
    <source>
        <dbReference type="EMBL" id="KKL25305.1"/>
    </source>
</evidence>
<dbReference type="PANTHER" id="PTHR39184:SF1">
    <property type="entry name" value="PBSX PHAGE TERMINASE LARGE SUBUNIT"/>
    <property type="match status" value="1"/>
</dbReference>
<evidence type="ECO:0000259" key="2">
    <source>
        <dbReference type="Pfam" id="PF04466"/>
    </source>
</evidence>
<reference evidence="3" key="1">
    <citation type="journal article" date="2015" name="Nature">
        <title>Complex archaea that bridge the gap between prokaryotes and eukaryotes.</title>
        <authorList>
            <person name="Spang A."/>
            <person name="Saw J.H."/>
            <person name="Jorgensen S.L."/>
            <person name="Zaremba-Niedzwiedzka K."/>
            <person name="Martijn J."/>
            <person name="Lind A.E."/>
            <person name="van Eijk R."/>
            <person name="Schleper C."/>
            <person name="Guy L."/>
            <person name="Ettema T.J."/>
        </authorList>
    </citation>
    <scope>NUCLEOTIDE SEQUENCE</scope>
</reference>
<dbReference type="InterPro" id="IPR035412">
    <property type="entry name" value="Terminase_L_N"/>
</dbReference>
<gene>
    <name evidence="3" type="ORF">LCGC14_2406640</name>
</gene>
<feature type="region of interest" description="Disordered" evidence="1">
    <location>
        <begin position="443"/>
        <end position="467"/>
    </location>
</feature>
<comment type="caution">
    <text evidence="3">The sequence shown here is derived from an EMBL/GenBank/DDBJ whole genome shotgun (WGS) entry which is preliminary data.</text>
</comment>
<name>A0A0F9BTS2_9ZZZZ</name>
<feature type="compositionally biased region" description="Basic and acidic residues" evidence="1">
    <location>
        <begin position="443"/>
        <end position="458"/>
    </location>
</feature>
<feature type="domain" description="Phage terminase large subunit N-terminal" evidence="2">
    <location>
        <begin position="74"/>
        <end position="229"/>
    </location>
</feature>
<dbReference type="InterPro" id="IPR027417">
    <property type="entry name" value="P-loop_NTPase"/>
</dbReference>
<dbReference type="EMBL" id="LAZR01036265">
    <property type="protein sequence ID" value="KKL25305.1"/>
    <property type="molecule type" value="Genomic_DNA"/>
</dbReference>
<dbReference type="Gene3D" id="3.40.50.300">
    <property type="entry name" value="P-loop containing nucleotide triphosphate hydrolases"/>
    <property type="match status" value="1"/>
</dbReference>
<dbReference type="AlphaFoldDB" id="A0A0F9BTS2"/>
<sequence length="467" mass="54576">MDNDNEIKLPYWPDELDSLPLPKQLEGHQADYRFRMLSGAVRAGKSVWGCQEGIELSLIFPGNTGAIVRNTLTELKRTTQVTFFKIFGCTSEDIGTHPLIKSWNKSEQHLRFVNGSDIYFIGIENWSVLKSLELGWVFVDEGIEVKSSALKFLRTRINKKLNLPDYNQYFFTATNPGDEEHILYEWFIKVPETEAAKKDREKFWCGFTTSYDNKYLTDDYKDEIDSWKSDPEFHGRFALGKWGRFKGLVYGEFSEDVHLVEERNYQQYMERIVENYSGNDWGYTNPAAILYIGVTGDGDVIIYDETYETKKTNPELRVLFFDKCSKHKVEIRQMYSDPAEPSDIKEFQNNSIPAIKGNNDIEVGIRKVKEFLRPQKNGKPKLFVFERCVNLRKEFRLYRRPDEDDISHKKNIPELPIDKDNHALGALRYFLLTHFLDSAVLHERGSKDEEKSSKLRDRMAKRRGRDK</sequence>
<organism evidence="3">
    <name type="scientific">marine sediment metagenome</name>
    <dbReference type="NCBI Taxonomy" id="412755"/>
    <lineage>
        <taxon>unclassified sequences</taxon>
        <taxon>metagenomes</taxon>
        <taxon>ecological metagenomes</taxon>
    </lineage>
</organism>
<dbReference type="InterPro" id="IPR052380">
    <property type="entry name" value="Viral_DNA_packaging_terminase"/>
</dbReference>
<protein>
    <recommendedName>
        <fullName evidence="2">Phage terminase large subunit N-terminal domain-containing protein</fullName>
    </recommendedName>
</protein>
<dbReference type="PANTHER" id="PTHR39184">
    <property type="match status" value="1"/>
</dbReference>
<dbReference type="Pfam" id="PF04466">
    <property type="entry name" value="Terminase_3"/>
    <property type="match status" value="1"/>
</dbReference>
<dbReference type="Gene3D" id="3.30.420.280">
    <property type="match status" value="1"/>
</dbReference>
<evidence type="ECO:0000256" key="1">
    <source>
        <dbReference type="SAM" id="MobiDB-lite"/>
    </source>
</evidence>